<proteinExistence type="predicted"/>
<dbReference type="SUPFAM" id="SSF56112">
    <property type="entry name" value="Protein kinase-like (PK-like)"/>
    <property type="match status" value="1"/>
</dbReference>
<feature type="region of interest" description="Disordered" evidence="1">
    <location>
        <begin position="270"/>
        <end position="359"/>
    </location>
</feature>
<evidence type="ECO:0000313" key="2">
    <source>
        <dbReference type="EMBL" id="CAB3932640.1"/>
    </source>
</evidence>
<organism evidence="2 3">
    <name type="scientific">Achromobacter insolitus</name>
    <dbReference type="NCBI Taxonomy" id="217204"/>
    <lineage>
        <taxon>Bacteria</taxon>
        <taxon>Pseudomonadati</taxon>
        <taxon>Pseudomonadota</taxon>
        <taxon>Betaproteobacteria</taxon>
        <taxon>Burkholderiales</taxon>
        <taxon>Alcaligenaceae</taxon>
        <taxon>Achromobacter</taxon>
    </lineage>
</organism>
<feature type="compositionally biased region" description="Low complexity" evidence="1">
    <location>
        <begin position="273"/>
        <end position="290"/>
    </location>
</feature>
<dbReference type="InterPro" id="IPR011009">
    <property type="entry name" value="Kinase-like_dom_sf"/>
</dbReference>
<evidence type="ECO:0000313" key="3">
    <source>
        <dbReference type="Proteomes" id="UP000494183"/>
    </source>
</evidence>
<sequence>MLRTSAVPPEPSLARSPAAMDAARLDEILRLPPGPRREEKILRVIADLTLSLAAWHGAGRTHGGICPDAVVDDTHGSANLRPPAAAPDDEDAIRHPGYAAFEQYTDDPAYPCGPWTDVYGLAALTYFLATGSAPPDALARRVRDDYLPLGVWEPGAYGQQFCAAVDDGLAMAAPARPQAVAELAAAMGASLPPAEESGQESDMAMPTLMADARADEPAAMPPPAVRLTAMRSEHPARARRVLPLALAVVLLLAAGTYAWLKPAQAPVELAGSPQAQARPEPQPEPQTSVQPQPPPPPQPAPQTAPAPAAVEPDPPPQSVSVQPGALPDEPKPATTTEPQAGVAPAASEPPAPATQPPPPAAPVLVRVAVRPWGEVLVNGRSRGVSPPLRELSLAPGRYQVIVRNASAGDHRMTLTVAPGRPASITHEFN</sequence>
<dbReference type="Proteomes" id="UP000494183">
    <property type="component" value="Unassembled WGS sequence"/>
</dbReference>
<dbReference type="AlphaFoldDB" id="A0A6S7F251"/>
<feature type="compositionally biased region" description="Pro residues" evidence="1">
    <location>
        <begin position="347"/>
        <end position="359"/>
    </location>
</feature>
<dbReference type="EMBL" id="CADILH010000004">
    <property type="protein sequence ID" value="CAB3932640.1"/>
    <property type="molecule type" value="Genomic_DNA"/>
</dbReference>
<dbReference type="RefSeq" id="WP_175200399.1">
    <property type="nucleotide sequence ID" value="NZ_CADILH010000004.1"/>
</dbReference>
<feature type="compositionally biased region" description="Pro residues" evidence="1">
    <location>
        <begin position="291"/>
        <end position="304"/>
    </location>
</feature>
<name>A0A6S7F251_9BURK</name>
<evidence type="ECO:0008006" key="4">
    <source>
        <dbReference type="Google" id="ProtNLM"/>
    </source>
</evidence>
<gene>
    <name evidence="2" type="ORF">LMG6000_02749</name>
</gene>
<reference evidence="2 3" key="1">
    <citation type="submission" date="2020-04" db="EMBL/GenBank/DDBJ databases">
        <authorList>
            <person name="De Canck E."/>
        </authorList>
    </citation>
    <scope>NUCLEOTIDE SEQUENCE [LARGE SCALE GENOMIC DNA]</scope>
    <source>
        <strain evidence="2 3">LMG 6000</strain>
    </source>
</reference>
<evidence type="ECO:0000256" key="1">
    <source>
        <dbReference type="SAM" id="MobiDB-lite"/>
    </source>
</evidence>
<keyword evidence="3" id="KW-1185">Reference proteome</keyword>
<accession>A0A6S7F251</accession>
<protein>
    <recommendedName>
        <fullName evidence="4">Protein kinase domain-containing protein</fullName>
    </recommendedName>
</protein>
<dbReference type="Gene3D" id="1.10.510.10">
    <property type="entry name" value="Transferase(Phosphotransferase) domain 1"/>
    <property type="match status" value="1"/>
</dbReference>